<proteinExistence type="predicted"/>
<gene>
    <name evidence="2" type="ORF">M378DRAFT_8017</name>
</gene>
<protein>
    <submittedName>
        <fullName evidence="2">Uncharacterized protein</fullName>
    </submittedName>
</protein>
<accession>A0A0C2T0L8</accession>
<sequence>MISTLGFVLFFFIFTYFLSPFFILHVLWLLVAAVRTRRSIAQPLHDIDIVQDHTHLPHPPGMSCLCGDNILKTRSGYLAHFDSDDSPKVAIPDDLPDVFNPPTHEVSVEDALDASLADEVYVVDF</sequence>
<keyword evidence="1" id="KW-0812">Transmembrane</keyword>
<keyword evidence="1" id="KW-1133">Transmembrane helix</keyword>
<evidence type="ECO:0000313" key="2">
    <source>
        <dbReference type="EMBL" id="KIL69355.1"/>
    </source>
</evidence>
<dbReference type="InParanoid" id="A0A0C2T0L8"/>
<name>A0A0C2T0L8_AMAMK</name>
<evidence type="ECO:0000256" key="1">
    <source>
        <dbReference type="SAM" id="Phobius"/>
    </source>
</evidence>
<keyword evidence="1" id="KW-0472">Membrane</keyword>
<evidence type="ECO:0000313" key="3">
    <source>
        <dbReference type="Proteomes" id="UP000054549"/>
    </source>
</evidence>
<dbReference type="AlphaFoldDB" id="A0A0C2T0L8"/>
<reference evidence="2 3" key="1">
    <citation type="submission" date="2014-04" db="EMBL/GenBank/DDBJ databases">
        <title>Evolutionary Origins and Diversification of the Mycorrhizal Mutualists.</title>
        <authorList>
            <consortium name="DOE Joint Genome Institute"/>
            <consortium name="Mycorrhizal Genomics Consortium"/>
            <person name="Kohler A."/>
            <person name="Kuo A."/>
            <person name="Nagy L.G."/>
            <person name="Floudas D."/>
            <person name="Copeland A."/>
            <person name="Barry K.W."/>
            <person name="Cichocki N."/>
            <person name="Veneault-Fourrey C."/>
            <person name="LaButti K."/>
            <person name="Lindquist E.A."/>
            <person name="Lipzen A."/>
            <person name="Lundell T."/>
            <person name="Morin E."/>
            <person name="Murat C."/>
            <person name="Riley R."/>
            <person name="Ohm R."/>
            <person name="Sun H."/>
            <person name="Tunlid A."/>
            <person name="Henrissat B."/>
            <person name="Grigoriev I.V."/>
            <person name="Hibbett D.S."/>
            <person name="Martin F."/>
        </authorList>
    </citation>
    <scope>NUCLEOTIDE SEQUENCE [LARGE SCALE GENOMIC DNA]</scope>
    <source>
        <strain evidence="2 3">Koide BX008</strain>
    </source>
</reference>
<feature type="transmembrane region" description="Helical" evidence="1">
    <location>
        <begin position="6"/>
        <end position="31"/>
    </location>
</feature>
<dbReference type="HOGENOM" id="CLU_1992058_0_0_1"/>
<dbReference type="Proteomes" id="UP000054549">
    <property type="component" value="Unassembled WGS sequence"/>
</dbReference>
<keyword evidence="3" id="KW-1185">Reference proteome</keyword>
<organism evidence="2 3">
    <name type="scientific">Amanita muscaria (strain Koide BX008)</name>
    <dbReference type="NCBI Taxonomy" id="946122"/>
    <lineage>
        <taxon>Eukaryota</taxon>
        <taxon>Fungi</taxon>
        <taxon>Dikarya</taxon>
        <taxon>Basidiomycota</taxon>
        <taxon>Agaricomycotina</taxon>
        <taxon>Agaricomycetes</taxon>
        <taxon>Agaricomycetidae</taxon>
        <taxon>Agaricales</taxon>
        <taxon>Pluteineae</taxon>
        <taxon>Amanitaceae</taxon>
        <taxon>Amanita</taxon>
    </lineage>
</organism>
<dbReference type="EMBL" id="KN818226">
    <property type="protein sequence ID" value="KIL69355.1"/>
    <property type="molecule type" value="Genomic_DNA"/>
</dbReference>